<protein>
    <recommendedName>
        <fullName evidence="3 9">Conserved oligomeric Golgi complex subunit 6</fullName>
        <shortName evidence="9">COG complex subunit 6</shortName>
    </recommendedName>
    <alternativeName>
        <fullName evidence="8 9">Component of oligomeric Golgi complex 6</fullName>
    </alternativeName>
</protein>
<keyword evidence="6 9" id="KW-0333">Golgi apparatus</keyword>
<dbReference type="Pfam" id="PF20653">
    <property type="entry name" value="COG6_C"/>
    <property type="match status" value="1"/>
</dbReference>
<keyword evidence="5 9" id="KW-0653">Protein transport</keyword>
<dbReference type="InterPro" id="IPR010490">
    <property type="entry name" value="COG6"/>
</dbReference>
<evidence type="ECO:0000256" key="6">
    <source>
        <dbReference type="ARBA" id="ARBA00023034"/>
    </source>
</evidence>
<evidence type="ECO:0000256" key="10">
    <source>
        <dbReference type="SAM" id="MobiDB-lite"/>
    </source>
</evidence>
<dbReference type="EMBL" id="AZIL01002132">
    <property type="protein sequence ID" value="EWM22650.1"/>
    <property type="molecule type" value="Genomic_DNA"/>
</dbReference>
<organism evidence="13 14">
    <name type="scientific">Nannochloropsis gaditana</name>
    <dbReference type="NCBI Taxonomy" id="72520"/>
    <lineage>
        <taxon>Eukaryota</taxon>
        <taxon>Sar</taxon>
        <taxon>Stramenopiles</taxon>
        <taxon>Ochrophyta</taxon>
        <taxon>Eustigmatophyceae</taxon>
        <taxon>Eustigmatales</taxon>
        <taxon>Monodopsidaceae</taxon>
        <taxon>Nannochloropsis</taxon>
    </lineage>
</organism>
<feature type="region of interest" description="Disordered" evidence="10">
    <location>
        <begin position="345"/>
        <end position="376"/>
    </location>
</feature>
<dbReference type="InterPro" id="IPR048368">
    <property type="entry name" value="COG6_N"/>
</dbReference>
<evidence type="ECO:0000256" key="7">
    <source>
        <dbReference type="ARBA" id="ARBA00023136"/>
    </source>
</evidence>
<evidence type="ECO:0000256" key="8">
    <source>
        <dbReference type="ARBA" id="ARBA00031348"/>
    </source>
</evidence>
<comment type="caution">
    <text evidence="13">The sequence shown here is derived from an EMBL/GenBank/DDBJ whole genome shotgun (WGS) entry which is preliminary data.</text>
</comment>
<dbReference type="AlphaFoldDB" id="W7T6J5"/>
<dbReference type="PANTHER" id="PTHR21506:SF0">
    <property type="entry name" value="CONSERVED OLIGOMERIC GOLGI COMPLEX SUBUNIT 6"/>
    <property type="match status" value="1"/>
</dbReference>
<evidence type="ECO:0000256" key="2">
    <source>
        <dbReference type="ARBA" id="ARBA00011023"/>
    </source>
</evidence>
<comment type="similarity">
    <text evidence="2 9">Belongs to the COG6 family.</text>
</comment>
<name>W7T6J5_9STRA</name>
<evidence type="ECO:0000313" key="14">
    <source>
        <dbReference type="Proteomes" id="UP000019335"/>
    </source>
</evidence>
<keyword evidence="4 9" id="KW-0813">Transport</keyword>
<dbReference type="SMART" id="SM01087">
    <property type="entry name" value="COG6"/>
    <property type="match status" value="1"/>
</dbReference>
<evidence type="ECO:0000256" key="3">
    <source>
        <dbReference type="ARBA" id="ARBA00020973"/>
    </source>
</evidence>
<keyword evidence="14" id="KW-1185">Reference proteome</keyword>
<evidence type="ECO:0000259" key="12">
    <source>
        <dbReference type="Pfam" id="PF20653"/>
    </source>
</evidence>
<dbReference type="GO" id="GO:0017119">
    <property type="term" value="C:Golgi transport complex"/>
    <property type="evidence" value="ECO:0007669"/>
    <property type="project" value="UniProtKB-UniRule"/>
</dbReference>
<proteinExistence type="inferred from homology"/>
<dbReference type="Proteomes" id="UP000019335">
    <property type="component" value="Unassembled WGS sequence"/>
</dbReference>
<dbReference type="PANTHER" id="PTHR21506">
    <property type="entry name" value="COMPONENT OF OLIGOMERIC GOLGI COMPLEX 6"/>
    <property type="match status" value="1"/>
</dbReference>
<comment type="subcellular location">
    <subcellularLocation>
        <location evidence="1 9">Golgi apparatus membrane</location>
        <topology evidence="1 9">Peripheral membrane protein</topology>
    </subcellularLocation>
</comment>
<dbReference type="InterPro" id="IPR048369">
    <property type="entry name" value="COG6_C"/>
</dbReference>
<dbReference type="GO" id="GO:0006891">
    <property type="term" value="P:intra-Golgi vesicle-mediated transport"/>
    <property type="evidence" value="ECO:0007669"/>
    <property type="project" value="UniProtKB-UniRule"/>
</dbReference>
<keyword evidence="7 9" id="KW-0472">Membrane</keyword>
<evidence type="ECO:0000313" key="13">
    <source>
        <dbReference type="EMBL" id="EWM22650.1"/>
    </source>
</evidence>
<dbReference type="GO" id="GO:0015031">
    <property type="term" value="P:protein transport"/>
    <property type="evidence" value="ECO:0007669"/>
    <property type="project" value="UniProtKB-KW"/>
</dbReference>
<feature type="domain" description="Conserved oligomeric complex COG6 N-terminal" evidence="11">
    <location>
        <begin position="52"/>
        <end position="160"/>
    </location>
</feature>
<sequence length="719" mass="79610">MMNGSKLKFKKIRLLEGFRVLKQKVRKMVECRTDTPAMLEALQAIAAFYGQREGGNTAEARKSLRQDLEKQNMVLCDDFLRLFEVLKERLAALDAHTARLEDHCHGIHARIETAEESMSAFLAKTRVLQKQQVECESKAVQLQDFLDNFTLSDAEIAALRYEAVEKVLPDGHRPFFAALARAQEIRGECGALVGSSRQNLGFEMLEELSEHQETAFRRLHSYILQRCAGLERDDPQEEVEENDVALGLGLRTIRDRPALFVHCQECVLQRRKDVVRRRFLQALSGRDEGAEDGDVREEKGKRSMSGSGQRPIDMHSHDPVRYLSDILAWLHQAVASEREFLTNLFRPEAPGGSGGQGERPLPGEGVPTDGQESGTLEDHNQELSQAAMLGGIMEGVVALLKARILQLLEPADSYGVTNRESNATRSQIFLLFRLLHLLAFYDVTFQKLGLTADASALGKSMRETRVECQRRFEGRLEAWGSQSLMSVPACPIDLSPAQVMGELGQSLAEIVAVHEASLVPPGALGYALDEVLTALIEPALRACRSGAEGLGPSDVALYMINNAAILSASLTSGSDPPSPAVTAWVEKLREEMETWLGLVVRYESETVLERTGLGPLLDRAQAVSASSSGTLSATAGLDSESVTRTMEAFYRGLFTLPQFERLQQPALRARARQQTSAIIAQRHEKAHALFRRAESGYPDHETFLAHTPEQVKILLDCDD</sequence>
<comment type="subunit">
    <text evidence="9">Component of the conserved oligomeric Golgi complex.</text>
</comment>
<evidence type="ECO:0000256" key="4">
    <source>
        <dbReference type="ARBA" id="ARBA00022448"/>
    </source>
</evidence>
<dbReference type="Pfam" id="PF06419">
    <property type="entry name" value="COG6_N"/>
    <property type="match status" value="1"/>
</dbReference>
<feature type="region of interest" description="Disordered" evidence="10">
    <location>
        <begin position="287"/>
        <end position="316"/>
    </location>
</feature>
<feature type="domain" description="Conserved Oligomeric Golgi complex subunit 6 C-terminal" evidence="12">
    <location>
        <begin position="198"/>
        <end position="715"/>
    </location>
</feature>
<evidence type="ECO:0000256" key="9">
    <source>
        <dbReference type="RuleBase" id="RU365075"/>
    </source>
</evidence>
<dbReference type="GO" id="GO:0000139">
    <property type="term" value="C:Golgi membrane"/>
    <property type="evidence" value="ECO:0007669"/>
    <property type="project" value="UniProtKB-SubCell"/>
</dbReference>
<evidence type="ECO:0000256" key="5">
    <source>
        <dbReference type="ARBA" id="ARBA00022927"/>
    </source>
</evidence>
<evidence type="ECO:0000259" key="11">
    <source>
        <dbReference type="Pfam" id="PF06419"/>
    </source>
</evidence>
<gene>
    <name evidence="13" type="ORF">Naga_100023g52</name>
</gene>
<dbReference type="OrthoDB" id="272987at2759"/>
<reference evidence="13 14" key="1">
    <citation type="journal article" date="2014" name="Mol. Plant">
        <title>Chromosome Scale Genome Assembly and Transcriptome Profiling of Nannochloropsis gaditana in Nitrogen Depletion.</title>
        <authorList>
            <person name="Corteggiani Carpinelli E."/>
            <person name="Telatin A."/>
            <person name="Vitulo N."/>
            <person name="Forcato C."/>
            <person name="D'Angelo M."/>
            <person name="Schiavon R."/>
            <person name="Vezzi A."/>
            <person name="Giacometti G.M."/>
            <person name="Morosinotto T."/>
            <person name="Valle G."/>
        </authorList>
    </citation>
    <scope>NUCLEOTIDE SEQUENCE [LARGE SCALE GENOMIC DNA]</scope>
    <source>
        <strain evidence="13 14">B-31</strain>
    </source>
</reference>
<evidence type="ECO:0000256" key="1">
    <source>
        <dbReference type="ARBA" id="ARBA00004395"/>
    </source>
</evidence>
<accession>W7T6J5</accession>
<comment type="function">
    <text evidence="9">Required for normal Golgi function.</text>
</comment>